<sequence length="429" mass="47718">MAGGTIFSFIVAFGILFALSAFFSATDTAYSSVNKIRLRRFIEEERPGAQTAMELAKDFNRTISAILIGGNIVDILITSIATAVLTAMFGPIGAVYATVLMTILIILFGEIMPKALVKDRAESFALFVAPMVKFFVKMLNPVCWFTTKVTVAMRKGRGGLEPIPSVTHDELLGIVDTMGEEGELPASERELVENSVNFNGLEVWEVQTPRVDLFAIDIEDDPTTVTGLILANHYSRIPVYEGSVDNIVGVLYEKDYLASVIAGEKPDVKKLMRRPILIAGSASLMDSLKILRSSHTHMAVVLDEYGGTSGIVTLEDLLEELVGELYDEHDDIKENVTKIEENVYMANGDIYLRQLFENFLKYPDIPETESTTLSGWLLEGFKTLPEPGAEITWENLRFQVAKLSGQRIQKVRIFREKIEKPPQEDYQGE</sequence>
<evidence type="ECO:0000259" key="11">
    <source>
        <dbReference type="PROSITE" id="PS51846"/>
    </source>
</evidence>
<keyword evidence="3" id="KW-0677">Repeat</keyword>
<dbReference type="AlphaFoldDB" id="A0A1X7IQV9"/>
<keyword evidence="5 7" id="KW-0129">CBS domain</keyword>
<dbReference type="SUPFAM" id="SSF54631">
    <property type="entry name" value="CBS-domain pair"/>
    <property type="match status" value="1"/>
</dbReference>
<dbReference type="SMART" id="SM01091">
    <property type="entry name" value="CorC_HlyC"/>
    <property type="match status" value="1"/>
</dbReference>
<dbReference type="Pfam" id="PF01595">
    <property type="entry name" value="CNNM"/>
    <property type="match status" value="1"/>
</dbReference>
<evidence type="ECO:0000256" key="5">
    <source>
        <dbReference type="ARBA" id="ARBA00023122"/>
    </source>
</evidence>
<evidence type="ECO:0000256" key="8">
    <source>
        <dbReference type="PROSITE-ProRule" id="PRU01193"/>
    </source>
</evidence>
<keyword evidence="13" id="KW-1185">Reference proteome</keyword>
<evidence type="ECO:0000259" key="10">
    <source>
        <dbReference type="PROSITE" id="PS51371"/>
    </source>
</evidence>
<feature type="transmembrane region" description="Helical" evidence="9">
    <location>
        <begin position="94"/>
        <end position="112"/>
    </location>
</feature>
<evidence type="ECO:0000256" key="1">
    <source>
        <dbReference type="ARBA" id="ARBA00004141"/>
    </source>
</evidence>
<evidence type="ECO:0000256" key="2">
    <source>
        <dbReference type="ARBA" id="ARBA00022692"/>
    </source>
</evidence>
<dbReference type="InterPro" id="IPR000644">
    <property type="entry name" value="CBS_dom"/>
</dbReference>
<dbReference type="InterPro" id="IPR002550">
    <property type="entry name" value="CNNM"/>
</dbReference>
<dbReference type="PROSITE" id="PS51846">
    <property type="entry name" value="CNNM"/>
    <property type="match status" value="1"/>
</dbReference>
<feature type="domain" description="CNNM transmembrane" evidence="11">
    <location>
        <begin position="2"/>
        <end position="188"/>
    </location>
</feature>
<comment type="subcellular location">
    <subcellularLocation>
        <location evidence="1">Membrane</location>
        <topology evidence="1">Multi-pass membrane protein</topology>
    </subcellularLocation>
</comment>
<evidence type="ECO:0000256" key="9">
    <source>
        <dbReference type="SAM" id="Phobius"/>
    </source>
</evidence>
<dbReference type="FunFam" id="3.10.580.10:FF:000002">
    <property type="entry name" value="Magnesium/cobalt efflux protein CorC"/>
    <property type="match status" value="1"/>
</dbReference>
<dbReference type="EMBL" id="FXBB01000004">
    <property type="protein sequence ID" value="SMG17497.1"/>
    <property type="molecule type" value="Genomic_DNA"/>
</dbReference>
<dbReference type="OrthoDB" id="9798188at2"/>
<dbReference type="InterPro" id="IPR044751">
    <property type="entry name" value="Ion_transp-like_CBS"/>
</dbReference>
<name>A0A1X7IQV9_9BACT</name>
<dbReference type="PANTHER" id="PTHR22777:SF17">
    <property type="entry name" value="UPF0053 PROTEIN SLL0260"/>
    <property type="match status" value="1"/>
</dbReference>
<evidence type="ECO:0000256" key="3">
    <source>
        <dbReference type="ARBA" id="ARBA00022737"/>
    </source>
</evidence>
<dbReference type="GO" id="GO:0005886">
    <property type="term" value="C:plasma membrane"/>
    <property type="evidence" value="ECO:0007669"/>
    <property type="project" value="TreeGrafter"/>
</dbReference>
<feature type="transmembrane region" description="Helical" evidence="9">
    <location>
        <begin position="124"/>
        <end position="147"/>
    </location>
</feature>
<dbReference type="InterPro" id="IPR016169">
    <property type="entry name" value="FAD-bd_PCMH_sub2"/>
</dbReference>
<feature type="transmembrane region" description="Helical" evidence="9">
    <location>
        <begin position="63"/>
        <end position="88"/>
    </location>
</feature>
<proteinExistence type="predicted"/>
<evidence type="ECO:0000313" key="12">
    <source>
        <dbReference type="EMBL" id="SMG17497.1"/>
    </source>
</evidence>
<evidence type="ECO:0000256" key="7">
    <source>
        <dbReference type="PROSITE-ProRule" id="PRU00703"/>
    </source>
</evidence>
<dbReference type="GO" id="GO:0050660">
    <property type="term" value="F:flavin adenine dinucleotide binding"/>
    <property type="evidence" value="ECO:0007669"/>
    <property type="project" value="InterPro"/>
</dbReference>
<evidence type="ECO:0000256" key="6">
    <source>
        <dbReference type="ARBA" id="ARBA00023136"/>
    </source>
</evidence>
<dbReference type="Pfam" id="PF03471">
    <property type="entry name" value="CorC_HlyC"/>
    <property type="match status" value="1"/>
</dbReference>
<dbReference type="Proteomes" id="UP000193355">
    <property type="component" value="Unassembled WGS sequence"/>
</dbReference>
<reference evidence="13" key="1">
    <citation type="submission" date="2017-04" db="EMBL/GenBank/DDBJ databases">
        <authorList>
            <person name="Varghese N."/>
            <person name="Submissions S."/>
        </authorList>
    </citation>
    <scope>NUCLEOTIDE SEQUENCE [LARGE SCALE GENOMIC DNA]</scope>
    <source>
        <strain evidence="13">USBA 82</strain>
    </source>
</reference>
<keyword evidence="6 8" id="KW-0472">Membrane</keyword>
<dbReference type="InterPro" id="IPR036318">
    <property type="entry name" value="FAD-bd_PCMH-like_sf"/>
</dbReference>
<dbReference type="CDD" id="cd04590">
    <property type="entry name" value="CBS_pair_CorC_HlyC_assoc"/>
    <property type="match status" value="1"/>
</dbReference>
<keyword evidence="4 8" id="KW-1133">Transmembrane helix</keyword>
<dbReference type="SUPFAM" id="SSF56176">
    <property type="entry name" value="FAD-binding/transporter-associated domain-like"/>
    <property type="match status" value="1"/>
</dbReference>
<feature type="domain" description="CBS" evidence="10">
    <location>
        <begin position="271"/>
        <end position="328"/>
    </location>
</feature>
<dbReference type="InterPro" id="IPR005170">
    <property type="entry name" value="Transptr-assoc_dom"/>
</dbReference>
<dbReference type="Gene3D" id="3.30.465.10">
    <property type="match status" value="1"/>
</dbReference>
<gene>
    <name evidence="12" type="ORF">SAMN06275492_10464</name>
</gene>
<dbReference type="STRING" id="561720.SAMN06275492_10464"/>
<evidence type="ECO:0000313" key="13">
    <source>
        <dbReference type="Proteomes" id="UP000193355"/>
    </source>
</evidence>
<protein>
    <submittedName>
        <fullName evidence="12">Hemolysin, contains CBS domains</fullName>
    </submittedName>
</protein>
<evidence type="ECO:0000256" key="4">
    <source>
        <dbReference type="ARBA" id="ARBA00022989"/>
    </source>
</evidence>
<dbReference type="RefSeq" id="WP_085543882.1">
    <property type="nucleotide sequence ID" value="NZ_FXBB01000004.1"/>
</dbReference>
<dbReference type="Gene3D" id="3.10.580.10">
    <property type="entry name" value="CBS-domain"/>
    <property type="match status" value="1"/>
</dbReference>
<dbReference type="Pfam" id="PF00571">
    <property type="entry name" value="CBS"/>
    <property type="match status" value="1"/>
</dbReference>
<keyword evidence="2 8" id="KW-0812">Transmembrane</keyword>
<feature type="transmembrane region" description="Helical" evidence="9">
    <location>
        <begin position="6"/>
        <end position="30"/>
    </location>
</feature>
<organism evidence="12 13">
    <name type="scientific">Dethiosulfovibrio salsuginis</name>
    <dbReference type="NCBI Taxonomy" id="561720"/>
    <lineage>
        <taxon>Bacteria</taxon>
        <taxon>Thermotogati</taxon>
        <taxon>Synergistota</taxon>
        <taxon>Synergistia</taxon>
        <taxon>Synergistales</taxon>
        <taxon>Dethiosulfovibrionaceae</taxon>
        <taxon>Dethiosulfovibrio</taxon>
    </lineage>
</organism>
<accession>A0A1X7IQV9</accession>
<dbReference type="PANTHER" id="PTHR22777">
    <property type="entry name" value="HEMOLYSIN-RELATED"/>
    <property type="match status" value="1"/>
</dbReference>
<dbReference type="PROSITE" id="PS51371">
    <property type="entry name" value="CBS"/>
    <property type="match status" value="1"/>
</dbReference>
<dbReference type="InterPro" id="IPR046342">
    <property type="entry name" value="CBS_dom_sf"/>
</dbReference>